<dbReference type="GO" id="GO:0005938">
    <property type="term" value="C:cell cortex"/>
    <property type="evidence" value="ECO:0007669"/>
    <property type="project" value="UniProtKB-SubCell"/>
</dbReference>
<dbReference type="GO" id="GO:0005576">
    <property type="term" value="C:extracellular region"/>
    <property type="evidence" value="ECO:0007669"/>
    <property type="project" value="UniProtKB-SubCell"/>
</dbReference>
<comment type="function">
    <text evidence="3">Plays an important role in the regulation of cell survival, cell division, angiogenesis, cell differentiation and cell migration. Functions as potent mitogen in vitro. Acts as a ligand for FGFR1 and integrins. Binds to FGFR1 in the presence of heparin leading to FGFR1 dimerization and activation via sequential autophosphorylation on tyrosine residues which act as docking sites for interacting proteins, leading to the activation of several signaling cascades. Binds to integrins. Its binding to integrins and subsequent ternary complex formation with integrins and FGFR1 are essential for FGF1 signaling.</text>
</comment>
<keyword evidence="3" id="KW-0221">Differentiation</keyword>
<evidence type="ECO:0000313" key="4">
    <source>
        <dbReference type="Ensembl" id="ENSCJAP00000079599.1"/>
    </source>
</evidence>
<sequence>MAEGEITTFTALTEKFDLPPGNYKKPKLLYCSNGGHFLRILPDGTVDGTRDRSDQHIQLQLSAESVGEVYIKSTETGQYLAMDTDGLLYGSVSMKLTRFQTRPRFEGSRNLVTWSEANYKATISLCLLFFPEGFPPSPCFILGTNIKEFLAVFSQNTQMYYHINTDERLIDVLATPQSLILKYLIPFHSFIHSKNVFLFFSSETVWLCHLCWSAVAQSWLTVASNSWAQAILPPQPTE</sequence>
<dbReference type="Proteomes" id="UP000008225">
    <property type="component" value="Chromosome 2"/>
</dbReference>
<comment type="subcellular location">
    <subcellularLocation>
        <location evidence="3">Secreted</location>
    </subcellularLocation>
    <subcellularLocation>
        <location evidence="3">Cytoplasm</location>
    </subcellularLocation>
    <subcellularLocation>
        <location evidence="3">Cytoplasm</location>
        <location evidence="3">Cell cortex</location>
    </subcellularLocation>
    <subcellularLocation>
        <location evidence="3">Cytoplasm</location>
        <location evidence="3">Cytosol</location>
    </subcellularLocation>
    <subcellularLocation>
        <location evidence="3">Nucleus</location>
    </subcellularLocation>
</comment>
<keyword evidence="3" id="KW-0539">Nucleus</keyword>
<keyword evidence="3" id="KW-0217">Developmental protein</keyword>
<evidence type="ECO:0000256" key="1">
    <source>
        <dbReference type="ARBA" id="ARBA00007936"/>
    </source>
</evidence>
<dbReference type="GO" id="GO:0005829">
    <property type="term" value="C:cytosol"/>
    <property type="evidence" value="ECO:0007669"/>
    <property type="project" value="UniProtKB-SubCell"/>
</dbReference>
<dbReference type="GO" id="GO:0030154">
    <property type="term" value="P:cell differentiation"/>
    <property type="evidence" value="ECO:0007669"/>
    <property type="project" value="UniProtKB-KW"/>
</dbReference>
<evidence type="ECO:0000256" key="2">
    <source>
        <dbReference type="RuleBase" id="RU049442"/>
    </source>
</evidence>
<dbReference type="SUPFAM" id="SSF50353">
    <property type="entry name" value="Cytokine"/>
    <property type="match status" value="1"/>
</dbReference>
<keyword evidence="3" id="KW-0964">Secreted</keyword>
<dbReference type="AlphaFoldDB" id="A0A8I3WA39"/>
<keyword evidence="3" id="KW-0497">Mitogen</keyword>
<dbReference type="PANTHER" id="PTHR11486">
    <property type="entry name" value="FIBROBLAST GROWTH FACTOR"/>
    <property type="match status" value="1"/>
</dbReference>
<dbReference type="SMART" id="SM00442">
    <property type="entry name" value="FGF"/>
    <property type="match status" value="1"/>
</dbReference>
<dbReference type="PRINTS" id="PR00263">
    <property type="entry name" value="HBGFFGF"/>
</dbReference>
<evidence type="ECO:0000313" key="5">
    <source>
        <dbReference type="Proteomes" id="UP000008225"/>
    </source>
</evidence>
<keyword evidence="3" id="KW-0358">Heparin-binding</keyword>
<comment type="similarity">
    <text evidence="1 2">Belongs to the heparin-binding growth factors family.</text>
</comment>
<reference evidence="4" key="2">
    <citation type="submission" date="2025-08" db="UniProtKB">
        <authorList>
            <consortium name="Ensembl"/>
        </authorList>
    </citation>
    <scope>IDENTIFICATION</scope>
</reference>
<dbReference type="InterPro" id="IPR002209">
    <property type="entry name" value="Fibroblast_GF_fam"/>
</dbReference>
<evidence type="ECO:0000256" key="3">
    <source>
        <dbReference type="RuleBase" id="RU364136"/>
    </source>
</evidence>
<keyword evidence="3" id="KW-0037">Angiogenesis</keyword>
<proteinExistence type="inferred from homology"/>
<dbReference type="GO" id="GO:0008201">
    <property type="term" value="F:heparin binding"/>
    <property type="evidence" value="ECO:0007669"/>
    <property type="project" value="UniProtKB-KW"/>
</dbReference>
<dbReference type="GO" id="GO:0008083">
    <property type="term" value="F:growth factor activity"/>
    <property type="evidence" value="ECO:0007669"/>
    <property type="project" value="UniProtKB-KW"/>
</dbReference>
<dbReference type="Gene3D" id="6.20.90.30">
    <property type="match status" value="2"/>
</dbReference>
<keyword evidence="3" id="KW-0963">Cytoplasm</keyword>
<dbReference type="InterPro" id="IPR008996">
    <property type="entry name" value="IL1/FGF"/>
</dbReference>
<dbReference type="GO" id="GO:0051781">
    <property type="term" value="P:positive regulation of cell division"/>
    <property type="evidence" value="ECO:0007669"/>
    <property type="project" value="UniProtKB-KW"/>
</dbReference>
<organism evidence="4 5">
    <name type="scientific">Callithrix jacchus</name>
    <name type="common">White-tufted-ear marmoset</name>
    <name type="synonym">Simia Jacchus</name>
    <dbReference type="NCBI Taxonomy" id="9483"/>
    <lineage>
        <taxon>Eukaryota</taxon>
        <taxon>Metazoa</taxon>
        <taxon>Chordata</taxon>
        <taxon>Craniata</taxon>
        <taxon>Vertebrata</taxon>
        <taxon>Euteleostomi</taxon>
        <taxon>Mammalia</taxon>
        <taxon>Eutheria</taxon>
        <taxon>Euarchontoglires</taxon>
        <taxon>Primates</taxon>
        <taxon>Haplorrhini</taxon>
        <taxon>Platyrrhini</taxon>
        <taxon>Cebidae</taxon>
        <taxon>Callitrichinae</taxon>
        <taxon>Callithrix</taxon>
        <taxon>Callithrix</taxon>
    </lineage>
</organism>
<reference evidence="4 5" key="1">
    <citation type="submission" date="2009-03" db="EMBL/GenBank/DDBJ databases">
        <authorList>
            <person name="Warren W."/>
            <person name="Ye L."/>
            <person name="Minx P."/>
            <person name="Worley K."/>
            <person name="Gibbs R."/>
            <person name="Wilson R.K."/>
        </authorList>
    </citation>
    <scope>NUCLEOTIDE SEQUENCE [LARGE SCALE GENOMIC DNA]</scope>
</reference>
<dbReference type="Pfam" id="PF00167">
    <property type="entry name" value="FGF"/>
    <property type="match status" value="1"/>
</dbReference>
<dbReference type="GeneTree" id="ENSGT00940000160557"/>
<dbReference type="GO" id="GO:0001525">
    <property type="term" value="P:angiogenesis"/>
    <property type="evidence" value="ECO:0007669"/>
    <property type="project" value="UniProtKB-KW"/>
</dbReference>
<accession>A0A8I3WA39</accession>
<name>A0A8I3WA39_CALJA</name>
<reference evidence="4" key="3">
    <citation type="submission" date="2025-09" db="UniProtKB">
        <authorList>
            <consortium name="Ensembl"/>
        </authorList>
    </citation>
    <scope>IDENTIFICATION</scope>
</reference>
<dbReference type="Ensembl" id="ENSCJAT00000139848.1">
    <property type="protein sequence ID" value="ENSCJAP00000079599.1"/>
    <property type="gene ID" value="ENSCJAG00000075128.1"/>
</dbReference>
<keyword evidence="5" id="KW-1185">Reference proteome</keyword>
<dbReference type="GO" id="GO:0005634">
    <property type="term" value="C:nucleus"/>
    <property type="evidence" value="ECO:0007669"/>
    <property type="project" value="UniProtKB-SubCell"/>
</dbReference>
<keyword evidence="3" id="KW-0339">Growth factor</keyword>
<protein>
    <recommendedName>
        <fullName evidence="2 3">Multifunctional fusion protein</fullName>
    </recommendedName>
    <domain>
        <recommendedName>
            <fullName evidence="3">Fibroblast growth factor 1</fullName>
        </recommendedName>
        <alternativeName>
            <fullName evidence="3">Acidic fibroblast growth factor</fullName>
        </alternativeName>
        <alternativeName>
            <fullName evidence="3">Heparin-binding growth factor 1</fullName>
        </alternativeName>
    </domain>
    <domain>
        <recommendedName>
            <fullName evidence="2">Fibroblast growth factor</fullName>
            <shortName evidence="2">FGF</shortName>
        </recommendedName>
    </domain>
</protein>